<keyword evidence="5 6" id="KW-0206">Cytoskeleton</keyword>
<evidence type="ECO:0000256" key="3">
    <source>
        <dbReference type="ARBA" id="ARBA00022490"/>
    </source>
</evidence>
<name>A0ABR2YYE9_9CHLO</name>
<evidence type="ECO:0000313" key="9">
    <source>
        <dbReference type="EMBL" id="KAK9916914.1"/>
    </source>
</evidence>
<dbReference type="Gene3D" id="1.20.120.1900">
    <property type="entry name" value="Gamma-tubulin complex, C-terminal domain"/>
    <property type="match status" value="1"/>
</dbReference>
<dbReference type="InterPro" id="IPR040457">
    <property type="entry name" value="GCP_C"/>
</dbReference>
<dbReference type="InterPro" id="IPR042241">
    <property type="entry name" value="GCP_C_sf"/>
</dbReference>
<evidence type="ECO:0000256" key="2">
    <source>
        <dbReference type="ARBA" id="ARBA00010337"/>
    </source>
</evidence>
<feature type="domain" description="Gamma tubulin complex component protein N-terminal" evidence="8">
    <location>
        <begin position="103"/>
        <end position="247"/>
    </location>
</feature>
<organism evidence="9 10">
    <name type="scientific">Coccomyxa subellipsoidea</name>
    <dbReference type="NCBI Taxonomy" id="248742"/>
    <lineage>
        <taxon>Eukaryota</taxon>
        <taxon>Viridiplantae</taxon>
        <taxon>Chlorophyta</taxon>
        <taxon>core chlorophytes</taxon>
        <taxon>Trebouxiophyceae</taxon>
        <taxon>Trebouxiophyceae incertae sedis</taxon>
        <taxon>Coccomyxaceae</taxon>
        <taxon>Coccomyxa</taxon>
    </lineage>
</organism>
<evidence type="ECO:0000256" key="5">
    <source>
        <dbReference type="ARBA" id="ARBA00023212"/>
    </source>
</evidence>
<keyword evidence="3 6" id="KW-0963">Cytoplasm</keyword>
<feature type="domain" description="Gamma tubulin complex component C-terminal" evidence="7">
    <location>
        <begin position="253"/>
        <end position="567"/>
    </location>
</feature>
<comment type="subcellular location">
    <subcellularLocation>
        <location evidence="1 6">Cytoplasm</location>
        <location evidence="1 6">Cytoskeleton</location>
        <location evidence="1 6">Microtubule organizing center</location>
    </subcellularLocation>
</comment>
<evidence type="ECO:0000259" key="7">
    <source>
        <dbReference type="Pfam" id="PF04130"/>
    </source>
</evidence>
<dbReference type="PANTHER" id="PTHR19302:SF27">
    <property type="entry name" value="GAMMA-TUBULIN COMPLEX COMPONENT 4"/>
    <property type="match status" value="1"/>
</dbReference>
<reference evidence="9 10" key="1">
    <citation type="journal article" date="2024" name="Nat. Commun.">
        <title>Phylogenomics reveals the evolutionary origins of lichenization in chlorophyte algae.</title>
        <authorList>
            <person name="Puginier C."/>
            <person name="Libourel C."/>
            <person name="Otte J."/>
            <person name="Skaloud P."/>
            <person name="Haon M."/>
            <person name="Grisel S."/>
            <person name="Petersen M."/>
            <person name="Berrin J.G."/>
            <person name="Delaux P.M."/>
            <person name="Dal Grande F."/>
            <person name="Keller J."/>
        </authorList>
    </citation>
    <scope>NUCLEOTIDE SEQUENCE [LARGE SCALE GENOMIC DNA]</scope>
    <source>
        <strain evidence="9 10">SAG 216-7</strain>
    </source>
</reference>
<protein>
    <recommendedName>
        <fullName evidence="6">Gamma-tubulin complex component</fullName>
    </recommendedName>
</protein>
<comment type="function">
    <text evidence="6">Component of the gamma-tubulin ring complex (gTuRC) which mediates microtubule nucleation.</text>
</comment>
<dbReference type="Pfam" id="PF04130">
    <property type="entry name" value="GCP_C_terminal"/>
    <property type="match status" value="1"/>
</dbReference>
<dbReference type="InterPro" id="IPR007259">
    <property type="entry name" value="GCP"/>
</dbReference>
<dbReference type="Proteomes" id="UP001491310">
    <property type="component" value="Unassembled WGS sequence"/>
</dbReference>
<comment type="caution">
    <text evidence="9">The sequence shown here is derived from an EMBL/GenBank/DDBJ whole genome shotgun (WGS) entry which is preliminary data.</text>
</comment>
<sequence>MAADLDWIAPADRQNLNSLVALGFHFRELDSFVDASRSHELLQRRSLMWRGLATGLEELLEVYRAAVLQTQQQLRRMPAISLASLHFALQDFKVLLPALHHMILLDQVSAWTMHGILRDESKEFFIQAVPSADDKTVLSRDGLHQNDEQHAKEWHGGFEVMEQALPPGMTKVVARRILFIGKAVRVLKHTRNSSERAGENNLPKLETRQWAAALRNLKANASLERLDLERVVERMHAQAAEQLWQLVTVRAELPQHLAALKQYSLLSRGDFYQCFLLESRRMLQLPPRLSTVDSELNRQFQQAALNSSAESDPFFSNVSMRFNTPSPSSALQEADQHGSSSVKEALHVPSLDQWDALCLEYKLKWPLHILLTPEVMDKYNALFKHLLRLKRVSMELEAAWAALGRRLARPAGGQHIQQLLCQARHNMTHFISNLQIYMQVDVIEAQSAELSKQIAYARDFKDAETAHEAFLTSLIEQSFLDMRPLTDILEAIYALCLRLCSTVQQNAEVVQAREGTGDLEGKARVICSDFRSRTAQLYVLLQSNTVQAPQRVPHLRQLLLRLNFNQFMEREAAAHAKVAEALAVEKPDVLVIAH</sequence>
<keyword evidence="10" id="KW-1185">Reference proteome</keyword>
<comment type="similarity">
    <text evidence="2 6">Belongs to the TUBGCP family.</text>
</comment>
<evidence type="ECO:0000256" key="6">
    <source>
        <dbReference type="RuleBase" id="RU363050"/>
    </source>
</evidence>
<evidence type="ECO:0000313" key="10">
    <source>
        <dbReference type="Proteomes" id="UP001491310"/>
    </source>
</evidence>
<dbReference type="InterPro" id="IPR041470">
    <property type="entry name" value="GCP_N"/>
</dbReference>
<keyword evidence="4 6" id="KW-0493">Microtubule</keyword>
<dbReference type="PANTHER" id="PTHR19302">
    <property type="entry name" value="GAMMA TUBULIN COMPLEX PROTEIN"/>
    <property type="match status" value="1"/>
</dbReference>
<dbReference type="EMBL" id="JALJOT010000003">
    <property type="protein sequence ID" value="KAK9916914.1"/>
    <property type="molecule type" value="Genomic_DNA"/>
</dbReference>
<evidence type="ECO:0000259" key="8">
    <source>
        <dbReference type="Pfam" id="PF17681"/>
    </source>
</evidence>
<gene>
    <name evidence="9" type="ORF">WJX75_008723</name>
</gene>
<accession>A0ABR2YYE9</accession>
<evidence type="ECO:0000256" key="4">
    <source>
        <dbReference type="ARBA" id="ARBA00022701"/>
    </source>
</evidence>
<dbReference type="Pfam" id="PF17681">
    <property type="entry name" value="GCP_N_terminal"/>
    <property type="match status" value="1"/>
</dbReference>
<proteinExistence type="inferred from homology"/>
<evidence type="ECO:0000256" key="1">
    <source>
        <dbReference type="ARBA" id="ARBA00004267"/>
    </source>
</evidence>